<keyword evidence="4" id="KW-1185">Reference proteome</keyword>
<feature type="domain" description="FIST C-domain" evidence="2">
    <location>
        <begin position="225"/>
        <end position="355"/>
    </location>
</feature>
<reference evidence="4" key="1">
    <citation type="journal article" date="2023" name="Int. J. Syst. Evol. Microbiol.">
        <title>Mesoterricola silvestris gen. nov., sp. nov., Mesoterricola sediminis sp. nov., Geothrix oryzae sp. nov., Geothrix edaphica sp. nov., Geothrix rubra sp. nov., and Geothrix limicola sp. nov., six novel members of Acidobacteriota isolated from soils.</title>
        <authorList>
            <person name="Itoh H."/>
            <person name="Sugisawa Y."/>
            <person name="Mise K."/>
            <person name="Xu Z."/>
            <person name="Kuniyasu M."/>
            <person name="Ushijima N."/>
            <person name="Kawano K."/>
            <person name="Kobayashi E."/>
            <person name="Shiratori Y."/>
            <person name="Masuda Y."/>
            <person name="Senoo K."/>
        </authorList>
    </citation>
    <scope>NUCLEOTIDE SEQUENCE [LARGE SCALE GENOMIC DNA]</scope>
    <source>
        <strain evidence="4">W79</strain>
    </source>
</reference>
<feature type="domain" description="FIST" evidence="1">
    <location>
        <begin position="29"/>
        <end position="224"/>
    </location>
</feature>
<dbReference type="Proteomes" id="UP001238179">
    <property type="component" value="Chromosome"/>
</dbReference>
<organism evidence="3 4">
    <name type="scientific">Mesoterricola silvestris</name>
    <dbReference type="NCBI Taxonomy" id="2927979"/>
    <lineage>
        <taxon>Bacteria</taxon>
        <taxon>Pseudomonadati</taxon>
        <taxon>Acidobacteriota</taxon>
        <taxon>Holophagae</taxon>
        <taxon>Holophagales</taxon>
        <taxon>Holophagaceae</taxon>
        <taxon>Mesoterricola</taxon>
    </lineage>
</organism>
<protein>
    <recommendedName>
        <fullName evidence="5">FIST domain containing protein</fullName>
    </recommendedName>
</protein>
<dbReference type="PANTHER" id="PTHR40252">
    <property type="entry name" value="BLR0328 PROTEIN"/>
    <property type="match status" value="1"/>
</dbReference>
<evidence type="ECO:0000259" key="2">
    <source>
        <dbReference type="SMART" id="SM01204"/>
    </source>
</evidence>
<dbReference type="RefSeq" id="WP_316412128.1">
    <property type="nucleotide sequence ID" value="NZ_AP027080.1"/>
</dbReference>
<dbReference type="SMART" id="SM01204">
    <property type="entry name" value="FIST_C"/>
    <property type="match status" value="1"/>
</dbReference>
<name>A0AA48K8Z4_9BACT</name>
<dbReference type="InterPro" id="IPR013702">
    <property type="entry name" value="FIST_domain_N"/>
</dbReference>
<gene>
    <name evidence="3" type="ORF">METEAL_26330</name>
</gene>
<sequence>MNSSVWHGMTQEPDPRAAVAELRSRMGDGALDVVFFFCSPSYDLDVVGDELKRAFPCPIIGCTSSGQLGPRGFQKGGMAATGFGGGNLAAVPHLIHPLASFQDQVLRIAEAIRGGPAPGPGHAFGFLVIDGLSMMEERVTSAIYQALGNIPIIGGSAGDDLRFARTCVYFDGRFLSDAAVLASVRARGPIVPFMLKHFIPGHQNIVITDSDPDRRVIREINGEPAAQVYARTLGLPVEALGPEVFSRHPFLMAIGTEHHVRSIAKALPDGSLALYCAIDTGLVISIGESVDPLALLDRTLGEARRQAGEPQAVLVCDCILRRLEFENLGSDAEVGALMARNGVFGFSTYGEQFNGIHVNQTLTGIVLGREGAP</sequence>
<dbReference type="SMART" id="SM00897">
    <property type="entry name" value="FIST"/>
    <property type="match status" value="1"/>
</dbReference>
<dbReference type="EMBL" id="AP027080">
    <property type="protein sequence ID" value="BDU73459.1"/>
    <property type="molecule type" value="Genomic_DNA"/>
</dbReference>
<evidence type="ECO:0000313" key="4">
    <source>
        <dbReference type="Proteomes" id="UP001238179"/>
    </source>
</evidence>
<accession>A0AA48K8Z4</accession>
<evidence type="ECO:0000259" key="1">
    <source>
        <dbReference type="SMART" id="SM00897"/>
    </source>
</evidence>
<dbReference type="KEGG" id="msil:METEAL_26330"/>
<dbReference type="AlphaFoldDB" id="A0AA48K8Z4"/>
<dbReference type="Pfam" id="PF08495">
    <property type="entry name" value="FIST"/>
    <property type="match status" value="1"/>
</dbReference>
<dbReference type="Pfam" id="PF10442">
    <property type="entry name" value="FIST_C"/>
    <property type="match status" value="1"/>
</dbReference>
<dbReference type="InterPro" id="IPR019494">
    <property type="entry name" value="FIST_C"/>
</dbReference>
<dbReference type="PANTHER" id="PTHR40252:SF2">
    <property type="entry name" value="BLR0328 PROTEIN"/>
    <property type="match status" value="1"/>
</dbReference>
<evidence type="ECO:0008006" key="5">
    <source>
        <dbReference type="Google" id="ProtNLM"/>
    </source>
</evidence>
<proteinExistence type="predicted"/>
<evidence type="ECO:0000313" key="3">
    <source>
        <dbReference type="EMBL" id="BDU73459.1"/>
    </source>
</evidence>